<reference evidence="2 3" key="1">
    <citation type="submission" date="2018-06" db="EMBL/GenBank/DDBJ databases">
        <title>Flavobacterium sp IMCC34762, genome.</title>
        <authorList>
            <person name="Joung Y."/>
            <person name="Cho J."/>
            <person name="Song J."/>
        </authorList>
    </citation>
    <scope>NUCLEOTIDE SEQUENCE [LARGE SCALE GENOMIC DNA]</scope>
    <source>
        <strain evidence="2 3">IMCC34762</strain>
    </source>
</reference>
<dbReference type="RefSeq" id="WP_111408643.1">
    <property type="nucleotide sequence ID" value="NZ_QKXH01000002.1"/>
</dbReference>
<protein>
    <submittedName>
        <fullName evidence="2">Uncharacterized protein</fullName>
    </submittedName>
</protein>
<feature type="transmembrane region" description="Helical" evidence="1">
    <location>
        <begin position="15"/>
        <end position="33"/>
    </location>
</feature>
<keyword evidence="1" id="KW-1133">Transmembrane helix</keyword>
<keyword evidence="1" id="KW-0472">Membrane</keyword>
<accession>A0A2W7TVI5</accession>
<evidence type="ECO:0000313" key="2">
    <source>
        <dbReference type="EMBL" id="PZX94543.1"/>
    </source>
</evidence>
<organism evidence="2 3">
    <name type="scientific">Flavobacterium aquariorum</name>
    <dbReference type="NCBI Taxonomy" id="2217670"/>
    <lineage>
        <taxon>Bacteria</taxon>
        <taxon>Pseudomonadati</taxon>
        <taxon>Bacteroidota</taxon>
        <taxon>Flavobacteriia</taxon>
        <taxon>Flavobacteriales</taxon>
        <taxon>Flavobacteriaceae</taxon>
        <taxon>Flavobacterium</taxon>
    </lineage>
</organism>
<dbReference type="EMBL" id="QKXH01000002">
    <property type="protein sequence ID" value="PZX94543.1"/>
    <property type="molecule type" value="Genomic_DNA"/>
</dbReference>
<dbReference type="AlphaFoldDB" id="A0A2W7TVI5"/>
<gene>
    <name evidence="2" type="ORF">DOS84_03015</name>
</gene>
<evidence type="ECO:0000313" key="3">
    <source>
        <dbReference type="Proteomes" id="UP000249177"/>
    </source>
</evidence>
<evidence type="ECO:0000256" key="1">
    <source>
        <dbReference type="SAM" id="Phobius"/>
    </source>
</evidence>
<sequence length="143" mass="16503">MEEKQRKKKLLIRKIIKIILVIILIGVAQYYFVKEKPASSELTALVTKYNAACPMMISTDIRMESVNQLPDNTVQYDFTLERVLKGSIDVATLKKSLEKEILATSKTNPSLEVFRDNYSTVIYHYMDSNQENLFIVTLTPDMY</sequence>
<comment type="caution">
    <text evidence="2">The sequence shown here is derived from an EMBL/GenBank/DDBJ whole genome shotgun (WGS) entry which is preliminary data.</text>
</comment>
<proteinExistence type="predicted"/>
<keyword evidence="3" id="KW-1185">Reference proteome</keyword>
<keyword evidence="1" id="KW-0812">Transmembrane</keyword>
<name>A0A2W7TVI5_9FLAO</name>
<dbReference type="OrthoDB" id="965642at2"/>
<dbReference type="Proteomes" id="UP000249177">
    <property type="component" value="Unassembled WGS sequence"/>
</dbReference>